<sequence>MSGNQIAALLKRLSSRDLAVLRFLSAQRYASTAHLQRVFFTDHATPSAATRATVRVLDRLLTLRLITRMERKIGGSTRGSAAYIWHLDSAGERLTRGQNTPRRRYTEPALAYLDHTLQVTETVVALHELTRGGDAHLSSIAVETAAWRSFLTRHGTTAILKPDLYVKVSTETYDDHWYIEVDRGTEHLPVLLAKCRTYAAYKATGRAKAEHGVFPRVLWVVPTQRRVQRLTTAIHTNKDLPDRLFTVITPDQLESTIRDDADTAAVEGRNP</sequence>
<dbReference type="InterPro" id="IPR025855">
    <property type="entry name" value="Replic_Relax"/>
</dbReference>
<gene>
    <name evidence="1" type="ORF">BOH66_16370</name>
</gene>
<dbReference type="Proteomes" id="UP000187185">
    <property type="component" value="Chromosome"/>
</dbReference>
<organism evidence="1 2">
    <name type="scientific">Microbacterium aurum</name>
    <dbReference type="NCBI Taxonomy" id="36805"/>
    <lineage>
        <taxon>Bacteria</taxon>
        <taxon>Bacillati</taxon>
        <taxon>Actinomycetota</taxon>
        <taxon>Actinomycetes</taxon>
        <taxon>Micrococcales</taxon>
        <taxon>Microbacteriaceae</taxon>
        <taxon>Microbacterium</taxon>
    </lineage>
</organism>
<proteinExistence type="predicted"/>
<dbReference type="Pfam" id="PF13814">
    <property type="entry name" value="Replic_Relax"/>
    <property type="match status" value="1"/>
</dbReference>
<dbReference type="STRING" id="36805.BOH66_16370"/>
<evidence type="ECO:0000313" key="2">
    <source>
        <dbReference type="Proteomes" id="UP000187185"/>
    </source>
</evidence>
<protein>
    <recommendedName>
        <fullName evidence="3">Replication-relaxation</fullName>
    </recommendedName>
</protein>
<dbReference type="KEGG" id="maur:BOH66_16370"/>
<accession>A0A1P8UCT8</accession>
<dbReference type="EMBL" id="CP018762">
    <property type="protein sequence ID" value="APZ35966.1"/>
    <property type="molecule type" value="Genomic_DNA"/>
</dbReference>
<dbReference type="AlphaFoldDB" id="A0A1P8UCT8"/>
<evidence type="ECO:0000313" key="1">
    <source>
        <dbReference type="EMBL" id="APZ35966.1"/>
    </source>
</evidence>
<reference evidence="1 2" key="1">
    <citation type="submission" date="2016-12" db="EMBL/GenBank/DDBJ databases">
        <title>Complete genome sequence of Microbacterium aurum KACC 15219.</title>
        <authorList>
            <person name="Jung Y."/>
            <person name="Shin J.-H."/>
            <person name="Lee Y.-J."/>
            <person name="Yi H."/>
            <person name="Bahn Y.-S."/>
            <person name="Kim J.F."/>
            <person name="Lee D.-W."/>
        </authorList>
    </citation>
    <scope>NUCLEOTIDE SEQUENCE [LARGE SCALE GENOMIC DNA]</scope>
    <source>
        <strain evidence="1 2">KACC 15219</strain>
    </source>
</reference>
<keyword evidence="2" id="KW-1185">Reference proteome</keyword>
<evidence type="ECO:0008006" key="3">
    <source>
        <dbReference type="Google" id="ProtNLM"/>
    </source>
</evidence>
<name>A0A1P8UCT8_9MICO</name>